<dbReference type="PANTHER" id="PTHR34501">
    <property type="entry name" value="PROTEIN YDDL-RELATED"/>
    <property type="match status" value="1"/>
</dbReference>
<evidence type="ECO:0000256" key="5">
    <source>
        <dbReference type="ARBA" id="ARBA00022692"/>
    </source>
</evidence>
<dbReference type="AlphaFoldDB" id="A0A375GF36"/>
<dbReference type="CDD" id="cd00342">
    <property type="entry name" value="gram_neg_porins"/>
    <property type="match status" value="1"/>
</dbReference>
<comment type="subcellular location">
    <subcellularLocation>
        <location evidence="1">Cell outer membrane</location>
        <topology evidence="1">Multi-pass membrane protein</topology>
    </subcellularLocation>
</comment>
<evidence type="ECO:0000313" key="15">
    <source>
        <dbReference type="Proteomes" id="UP000623307"/>
    </source>
</evidence>
<evidence type="ECO:0000256" key="3">
    <source>
        <dbReference type="ARBA" id="ARBA00022448"/>
    </source>
</evidence>
<dbReference type="Proteomes" id="UP000256862">
    <property type="component" value="Chromosome CO2235"/>
</dbReference>
<evidence type="ECO:0000256" key="8">
    <source>
        <dbReference type="ARBA" id="ARBA00023114"/>
    </source>
</evidence>
<evidence type="ECO:0000256" key="11">
    <source>
        <dbReference type="SAM" id="SignalP"/>
    </source>
</evidence>
<evidence type="ECO:0000256" key="10">
    <source>
        <dbReference type="ARBA" id="ARBA00023237"/>
    </source>
</evidence>
<dbReference type="InterPro" id="IPR002299">
    <property type="entry name" value="Porin_Neis"/>
</dbReference>
<dbReference type="EMBL" id="OGUS01000131">
    <property type="protein sequence ID" value="SPC17294.1"/>
    <property type="molecule type" value="Genomic_DNA"/>
</dbReference>
<dbReference type="PRINTS" id="PR00184">
    <property type="entry name" value="NEISSPPORIN"/>
</dbReference>
<keyword evidence="8" id="KW-0626">Porin</keyword>
<evidence type="ECO:0000256" key="9">
    <source>
        <dbReference type="ARBA" id="ARBA00023136"/>
    </source>
</evidence>
<keyword evidence="3" id="KW-0813">Transport</keyword>
<keyword evidence="6 11" id="KW-0732">Signal</keyword>
<feature type="signal peptide" evidence="11">
    <location>
        <begin position="1"/>
        <end position="33"/>
    </location>
</feature>
<dbReference type="RefSeq" id="WP_063238492.1">
    <property type="nucleotide sequence ID" value="NZ_CP069810.1"/>
</dbReference>
<dbReference type="Gene3D" id="2.40.160.10">
    <property type="entry name" value="Porin"/>
    <property type="match status" value="1"/>
</dbReference>
<organism evidence="14">
    <name type="scientific">Cupriavidus oxalaticus</name>
    <dbReference type="NCBI Taxonomy" id="96344"/>
    <lineage>
        <taxon>Bacteria</taxon>
        <taxon>Pseudomonadati</taxon>
        <taxon>Pseudomonadota</taxon>
        <taxon>Betaproteobacteria</taxon>
        <taxon>Burkholderiales</taxon>
        <taxon>Burkholderiaceae</taxon>
        <taxon>Cupriavidus</taxon>
    </lineage>
</organism>
<feature type="chain" id="PRO_5016748013" evidence="11">
    <location>
        <begin position="34"/>
        <end position="350"/>
    </location>
</feature>
<reference evidence="13 15" key="2">
    <citation type="submission" date="2021-02" db="EMBL/GenBank/DDBJ databases">
        <title>Complete Genome Sequence of Cupriavidus oxalaticus Strain Ox1, a Soil Oxalate-Degrading Species.</title>
        <authorList>
            <person name="Palmieri F."/>
            <person name="Udriet P."/>
            <person name="Deuasquier M."/>
            <person name="Beaudoing E."/>
            <person name="Johnson S.L."/>
            <person name="Davenport K.W."/>
            <person name="Chain P.S."/>
            <person name="Bindschedler S."/>
            <person name="Junier P."/>
        </authorList>
    </citation>
    <scope>NUCLEOTIDE SEQUENCE [LARGE SCALE GENOMIC DNA]</scope>
    <source>
        <strain evidence="13 15">Ox1</strain>
    </source>
</reference>
<keyword evidence="15" id="KW-1185">Reference proteome</keyword>
<evidence type="ECO:0000259" key="12">
    <source>
        <dbReference type="Pfam" id="PF13609"/>
    </source>
</evidence>
<dbReference type="EMBL" id="CP069812">
    <property type="protein sequence ID" value="QRQ95335.1"/>
    <property type="molecule type" value="Genomic_DNA"/>
</dbReference>
<dbReference type="SUPFAM" id="SSF56935">
    <property type="entry name" value="Porins"/>
    <property type="match status" value="1"/>
</dbReference>
<keyword evidence="4" id="KW-1134">Transmembrane beta strand</keyword>
<evidence type="ECO:0000313" key="14">
    <source>
        <dbReference type="EMBL" id="SPC17294.1"/>
    </source>
</evidence>
<name>A0A375GF36_9BURK</name>
<keyword evidence="10" id="KW-0998">Cell outer membrane</keyword>
<evidence type="ECO:0000313" key="13">
    <source>
        <dbReference type="EMBL" id="QRQ95335.1"/>
    </source>
</evidence>
<dbReference type="GO" id="GO:0015288">
    <property type="term" value="F:porin activity"/>
    <property type="evidence" value="ECO:0007669"/>
    <property type="project" value="UniProtKB-KW"/>
</dbReference>
<evidence type="ECO:0000256" key="4">
    <source>
        <dbReference type="ARBA" id="ARBA00022452"/>
    </source>
</evidence>
<evidence type="ECO:0000256" key="1">
    <source>
        <dbReference type="ARBA" id="ARBA00004571"/>
    </source>
</evidence>
<dbReference type="GO" id="GO:0006811">
    <property type="term" value="P:monoatomic ion transport"/>
    <property type="evidence" value="ECO:0007669"/>
    <property type="project" value="UniProtKB-KW"/>
</dbReference>
<evidence type="ECO:0000256" key="7">
    <source>
        <dbReference type="ARBA" id="ARBA00023065"/>
    </source>
</evidence>
<sequence>MNQARPYRGPYRQQVRHACIGSALALLSAAADASVTLYGRIDTDIEYQKGPDGSATQMVDNASRWGMRGSEDLGGGLRAAFGLEQGFAADSGVPTNPQFRNAFVGLQGGFGALALGRLDSATITGSPIYSQVTQNVDFAIHDAGATAIGTKVLNARNRVSNALGYMTPTFGGFSMRARVNLAGPDPATPNATSPVKTEDDFRQVDIGLNYAAGKFAAGLGYSRDAKTGGLAANDFRDKVQAVASYDFTVVNVYGLYGRDRYAGTATTRTDVPYWLVGFTVPYGAHSVTVNYMERAVQRDPQGRLKKVQAAYGYRLSKRTMPYVFFDREDPNSHKAGDTVTTAGIGIQHKF</sequence>
<evidence type="ECO:0000256" key="2">
    <source>
        <dbReference type="ARBA" id="ARBA00011233"/>
    </source>
</evidence>
<reference evidence="14" key="1">
    <citation type="submission" date="2018-01" db="EMBL/GenBank/DDBJ databases">
        <authorList>
            <person name="Clerissi C."/>
        </authorList>
    </citation>
    <scope>NUCLEOTIDE SEQUENCE</scope>
    <source>
        <strain evidence="14">Cupriavidus oxalaticus LMG 2235</strain>
    </source>
</reference>
<dbReference type="Proteomes" id="UP000623307">
    <property type="component" value="Chromosome 2"/>
</dbReference>
<protein>
    <submittedName>
        <fullName evidence="13 14">Porin</fullName>
    </submittedName>
</protein>
<dbReference type="GO" id="GO:0009279">
    <property type="term" value="C:cell outer membrane"/>
    <property type="evidence" value="ECO:0007669"/>
    <property type="project" value="UniProtKB-SubCell"/>
</dbReference>
<keyword evidence="9" id="KW-0472">Membrane</keyword>
<dbReference type="PANTHER" id="PTHR34501:SF9">
    <property type="entry name" value="MAJOR OUTER MEMBRANE PROTEIN P.IA"/>
    <property type="match status" value="1"/>
</dbReference>
<proteinExistence type="predicted"/>
<dbReference type="Pfam" id="PF13609">
    <property type="entry name" value="Porin_4"/>
    <property type="match status" value="1"/>
</dbReference>
<gene>
    <name evidence="14" type="ORF">CO2235_90168</name>
    <name evidence="13" type="ORF">JTE92_17915</name>
</gene>
<dbReference type="InterPro" id="IPR033900">
    <property type="entry name" value="Gram_neg_porin_domain"/>
</dbReference>
<dbReference type="InterPro" id="IPR023614">
    <property type="entry name" value="Porin_dom_sf"/>
</dbReference>
<dbReference type="GeneID" id="303491430"/>
<accession>A0A375GF36</accession>
<feature type="domain" description="Porin" evidence="12">
    <location>
        <begin position="23"/>
        <end position="329"/>
    </location>
</feature>
<dbReference type="GO" id="GO:0046930">
    <property type="term" value="C:pore complex"/>
    <property type="evidence" value="ECO:0007669"/>
    <property type="project" value="UniProtKB-KW"/>
</dbReference>
<keyword evidence="7" id="KW-0406">Ion transport</keyword>
<dbReference type="InterPro" id="IPR050298">
    <property type="entry name" value="Gram-neg_bact_OMP"/>
</dbReference>
<evidence type="ECO:0000256" key="6">
    <source>
        <dbReference type="ARBA" id="ARBA00022729"/>
    </source>
</evidence>
<comment type="subunit">
    <text evidence="2">Homotrimer.</text>
</comment>
<keyword evidence="5" id="KW-0812">Transmembrane</keyword>
<dbReference type="OrthoDB" id="5289162at2"/>